<dbReference type="AlphaFoldDB" id="Q0UJT3"/>
<proteinExistence type="predicted"/>
<evidence type="ECO:0000313" key="2">
    <source>
        <dbReference type="Proteomes" id="UP000001055"/>
    </source>
</evidence>
<organism evidence="1 2">
    <name type="scientific">Phaeosphaeria nodorum (strain SN15 / ATCC MYA-4574 / FGSC 10173)</name>
    <name type="common">Glume blotch fungus</name>
    <name type="synonym">Parastagonospora nodorum</name>
    <dbReference type="NCBI Taxonomy" id="321614"/>
    <lineage>
        <taxon>Eukaryota</taxon>
        <taxon>Fungi</taxon>
        <taxon>Dikarya</taxon>
        <taxon>Ascomycota</taxon>
        <taxon>Pezizomycotina</taxon>
        <taxon>Dothideomycetes</taxon>
        <taxon>Pleosporomycetidae</taxon>
        <taxon>Pleosporales</taxon>
        <taxon>Pleosporineae</taxon>
        <taxon>Phaeosphaeriaceae</taxon>
        <taxon>Parastagonospora</taxon>
    </lineage>
</organism>
<dbReference type="InParanoid" id="Q0UJT3"/>
<reference evidence="2" key="1">
    <citation type="journal article" date="2007" name="Plant Cell">
        <title>Dothideomycete-plant interactions illuminated by genome sequencing and EST analysis of the wheat pathogen Stagonospora nodorum.</title>
        <authorList>
            <person name="Hane J.K."/>
            <person name="Lowe R.G."/>
            <person name="Solomon P.S."/>
            <person name="Tan K.C."/>
            <person name="Schoch C.L."/>
            <person name="Spatafora J.W."/>
            <person name="Crous P.W."/>
            <person name="Kodira C."/>
            <person name="Birren B.W."/>
            <person name="Galagan J.E."/>
            <person name="Torriani S.F."/>
            <person name="McDonald B.A."/>
            <person name="Oliver R.P."/>
        </authorList>
    </citation>
    <scope>NUCLEOTIDE SEQUENCE [LARGE SCALE GENOMIC DNA]</scope>
    <source>
        <strain evidence="2">SN15 / ATCC MYA-4574 / FGSC 10173</strain>
    </source>
</reference>
<name>Q0UJT3_PHANO</name>
<gene>
    <name evidence="1" type="ORF">SNOG_07981</name>
</gene>
<dbReference type="KEGG" id="pno:SNOG_07981"/>
<dbReference type="Proteomes" id="UP000001055">
    <property type="component" value="Unassembled WGS sequence"/>
</dbReference>
<dbReference type="EMBL" id="CH445336">
    <property type="protein sequence ID" value="EAT84257.1"/>
    <property type="molecule type" value="Genomic_DNA"/>
</dbReference>
<evidence type="ECO:0000313" key="1">
    <source>
        <dbReference type="EMBL" id="EAT84257.1"/>
    </source>
</evidence>
<dbReference type="RefSeq" id="XP_001798307.1">
    <property type="nucleotide sequence ID" value="XM_001798255.1"/>
</dbReference>
<dbReference type="GeneID" id="5975205"/>
<accession>Q0UJT3</accession>
<protein>
    <submittedName>
        <fullName evidence="1">Uncharacterized protein</fullName>
    </submittedName>
</protein>
<sequence>MAPSTRGKELPPNSSDYNLAQQLSFLRSARSLLHNPEAKLLPIHTLLRILRERDDAKDILTIQLFDMRARNAFFNTFVVGSQTQPSSLCKGLELHWFSEFLVP</sequence>